<proteinExistence type="predicted"/>
<dbReference type="EMBL" id="FMJC01000002">
    <property type="protein sequence ID" value="SCM74678.1"/>
    <property type="molecule type" value="Genomic_DNA"/>
</dbReference>
<gene>
    <name evidence="1" type="ORF">KL86DES1_22087</name>
</gene>
<name>A0A212LAZ8_9BACT</name>
<dbReference type="AlphaFoldDB" id="A0A212LAZ8"/>
<sequence>MKCPDLLGTPPRDQSPMARMIRAMGDWRFCPGGNGISEGFVGKRALWGRGFQASHS</sequence>
<protein>
    <submittedName>
        <fullName evidence="1">Uncharacterized protein</fullName>
    </submittedName>
</protein>
<accession>A0A212LAZ8</accession>
<organism evidence="1">
    <name type="scientific">uncultured Desulfovibrio sp</name>
    <dbReference type="NCBI Taxonomy" id="167968"/>
    <lineage>
        <taxon>Bacteria</taxon>
        <taxon>Pseudomonadati</taxon>
        <taxon>Thermodesulfobacteriota</taxon>
        <taxon>Desulfovibrionia</taxon>
        <taxon>Desulfovibrionales</taxon>
        <taxon>Desulfovibrionaceae</taxon>
        <taxon>Desulfovibrio</taxon>
        <taxon>environmental samples</taxon>
    </lineage>
</organism>
<reference evidence="1" key="1">
    <citation type="submission" date="2016-08" db="EMBL/GenBank/DDBJ databases">
        <authorList>
            <person name="Seilhamer J.J."/>
        </authorList>
    </citation>
    <scope>NUCLEOTIDE SEQUENCE</scope>
    <source>
        <strain evidence="1">86-1</strain>
    </source>
</reference>
<evidence type="ECO:0000313" key="1">
    <source>
        <dbReference type="EMBL" id="SCM74678.1"/>
    </source>
</evidence>